<evidence type="ECO:0000256" key="15">
    <source>
        <dbReference type="PROSITE-ProRule" id="PRU00409"/>
    </source>
</evidence>
<feature type="domain" description="ATP-grasp" evidence="16">
    <location>
        <begin position="107"/>
        <end position="313"/>
    </location>
</feature>
<evidence type="ECO:0000256" key="6">
    <source>
        <dbReference type="ARBA" id="ARBA00022723"/>
    </source>
</evidence>
<dbReference type="FunFam" id="3.30.1490.20:FF:000006">
    <property type="entry name" value="phosphoribosylamine--glycine ligase, chloroplastic-like"/>
    <property type="match status" value="1"/>
</dbReference>
<dbReference type="InterPro" id="IPR013815">
    <property type="entry name" value="ATP_grasp_subdomain_1"/>
</dbReference>
<evidence type="ECO:0000313" key="18">
    <source>
        <dbReference type="Proteomes" id="UP001339962"/>
    </source>
</evidence>
<evidence type="ECO:0000256" key="2">
    <source>
        <dbReference type="ARBA" id="ARBA00001946"/>
    </source>
</evidence>
<evidence type="ECO:0000256" key="7">
    <source>
        <dbReference type="ARBA" id="ARBA00022741"/>
    </source>
</evidence>
<keyword evidence="10" id="KW-0464">Manganese</keyword>
<dbReference type="InterPro" id="IPR016185">
    <property type="entry name" value="PreATP-grasp_dom_sf"/>
</dbReference>
<evidence type="ECO:0000256" key="14">
    <source>
        <dbReference type="HAMAP-Rule" id="MF_00138"/>
    </source>
</evidence>
<dbReference type="InterPro" id="IPR020561">
    <property type="entry name" value="PRibGlycinamid_synth_ATP-grasp"/>
</dbReference>
<reference evidence="17 18" key="1">
    <citation type="submission" date="2023-03" db="EMBL/GenBank/DDBJ databases">
        <title>Bacillus Genome Sequencing.</title>
        <authorList>
            <person name="Dunlap C."/>
        </authorList>
    </citation>
    <scope>NUCLEOTIDE SEQUENCE [LARGE SCALE GENOMIC DNA]</scope>
    <source>
        <strain evidence="17 18">NRS-38</strain>
    </source>
</reference>
<dbReference type="SMART" id="SM01210">
    <property type="entry name" value="GARS_C"/>
    <property type="match status" value="1"/>
</dbReference>
<dbReference type="PROSITE" id="PS50975">
    <property type="entry name" value="ATP_GRASP"/>
    <property type="match status" value="1"/>
</dbReference>
<dbReference type="GO" id="GO:0006189">
    <property type="term" value="P:'de novo' IMP biosynthetic process"/>
    <property type="evidence" value="ECO:0007669"/>
    <property type="project" value="UniProtKB-UniRule"/>
</dbReference>
<evidence type="ECO:0000256" key="8">
    <source>
        <dbReference type="ARBA" id="ARBA00022755"/>
    </source>
</evidence>
<dbReference type="InterPro" id="IPR011054">
    <property type="entry name" value="Rudment_hybrid_motif"/>
</dbReference>
<evidence type="ECO:0000256" key="5">
    <source>
        <dbReference type="ARBA" id="ARBA00022598"/>
    </source>
</evidence>
<sequence>MKVLVIGRGGREHAIVWKAAQSPLVQKLYAAPGNPGMAQAAQLIPIDEQDIEALVHFAKNERIDLTIVGPEAPLLNGIVDRFEEEGLRIFGPKKKAALIEGSKAFAKELMQKYGVPTAEYRSFTSYEEAKAYVEEKGAPIVIKADGLAAGKGVTVAMTEQEALAALYDMMIEKKFGAASAQVVVEEFLEGEEFSLMAFVNGEKAYPMAIAQDHKRAFDNDEGPNTGGMGAYSPVPQISAEVVEQAIEQIIHPIAKALVAEGNPFTGVLYAGLIATPQGPKVIEFNARFGDPEAQVVLPRLETDLVELLVDLLEGKEAEPKWSNEAVIGVVLASKGYPDAYEKGAPIIGLDALKEDTLVFHAGTKVENGIVCINGGRVLLVAAKGETLPAAQQEVYTEISHIQCDQLFYRSDIGRKATARAFSSHKQK</sequence>
<gene>
    <name evidence="14 17" type="primary">purD</name>
    <name evidence="17" type="ORF">P9850_16750</name>
</gene>
<comment type="pathway">
    <text evidence="3 14">Purine metabolism; IMP biosynthesis via de novo pathway; N(1)-(5-phospho-D-ribosyl)glycinamide from 5-phospho-alpha-D-ribose 1-diphosphate: step 2/2.</text>
</comment>
<evidence type="ECO:0000256" key="9">
    <source>
        <dbReference type="ARBA" id="ARBA00022840"/>
    </source>
</evidence>
<dbReference type="RefSeq" id="WP_328219406.1">
    <property type="nucleotide sequence ID" value="NZ_JARTLI010000046.1"/>
</dbReference>
<dbReference type="FunFam" id="3.40.50.20:FF:000006">
    <property type="entry name" value="Phosphoribosylamine--glycine ligase, chloroplastic"/>
    <property type="match status" value="1"/>
</dbReference>
<evidence type="ECO:0000256" key="3">
    <source>
        <dbReference type="ARBA" id="ARBA00005174"/>
    </source>
</evidence>
<comment type="cofactor">
    <cofactor evidence="2">
        <name>Mg(2+)</name>
        <dbReference type="ChEBI" id="CHEBI:18420"/>
    </cofactor>
</comment>
<keyword evidence="6" id="KW-0479">Metal-binding</keyword>
<dbReference type="SUPFAM" id="SSF52440">
    <property type="entry name" value="PreATP-grasp domain"/>
    <property type="match status" value="1"/>
</dbReference>
<dbReference type="PANTHER" id="PTHR43472:SF1">
    <property type="entry name" value="PHOSPHORIBOSYLAMINE--GLYCINE LIGASE, CHLOROPLASTIC"/>
    <property type="match status" value="1"/>
</dbReference>
<dbReference type="PROSITE" id="PS00184">
    <property type="entry name" value="GARS"/>
    <property type="match status" value="1"/>
</dbReference>
<dbReference type="AlphaFoldDB" id="A0ABD5IYL1"/>
<evidence type="ECO:0000256" key="1">
    <source>
        <dbReference type="ARBA" id="ARBA00001936"/>
    </source>
</evidence>
<dbReference type="Gene3D" id="3.30.1490.20">
    <property type="entry name" value="ATP-grasp fold, A domain"/>
    <property type="match status" value="1"/>
</dbReference>
<dbReference type="GO" id="GO:0004637">
    <property type="term" value="F:phosphoribosylamine-glycine ligase activity"/>
    <property type="evidence" value="ECO:0007669"/>
    <property type="project" value="UniProtKB-UniRule"/>
</dbReference>
<evidence type="ECO:0000256" key="4">
    <source>
        <dbReference type="ARBA" id="ARBA00013255"/>
    </source>
</evidence>
<dbReference type="InterPro" id="IPR020562">
    <property type="entry name" value="PRibGlycinamide_synth_N"/>
</dbReference>
<evidence type="ECO:0000256" key="11">
    <source>
        <dbReference type="ARBA" id="ARBA00038345"/>
    </source>
</evidence>
<dbReference type="FunFam" id="3.90.600.10:FF:000001">
    <property type="entry name" value="Trifunctional purine biosynthetic protein adenosine-3"/>
    <property type="match status" value="1"/>
</dbReference>
<dbReference type="Gene3D" id="3.90.600.10">
    <property type="entry name" value="Phosphoribosylglycinamide synthetase, C-terminal domain"/>
    <property type="match status" value="1"/>
</dbReference>
<keyword evidence="8 14" id="KW-0658">Purine biosynthesis</keyword>
<keyword evidence="5 14" id="KW-0436">Ligase</keyword>
<evidence type="ECO:0000256" key="10">
    <source>
        <dbReference type="ARBA" id="ARBA00023211"/>
    </source>
</evidence>
<dbReference type="PANTHER" id="PTHR43472">
    <property type="entry name" value="PHOSPHORIBOSYLAMINE--GLYCINE LIGASE"/>
    <property type="match status" value="1"/>
</dbReference>
<organism evidence="17 18">
    <name type="scientific">Anoxybacteroides rupiense</name>
    <dbReference type="NCBI Taxonomy" id="311460"/>
    <lineage>
        <taxon>Bacteria</taxon>
        <taxon>Bacillati</taxon>
        <taxon>Bacillota</taxon>
        <taxon>Bacilli</taxon>
        <taxon>Bacillales</taxon>
        <taxon>Anoxybacillaceae</taxon>
        <taxon>Anoxybacteroides</taxon>
    </lineage>
</organism>
<proteinExistence type="inferred from homology"/>
<dbReference type="Pfam" id="PF02843">
    <property type="entry name" value="GARS_C"/>
    <property type="match status" value="1"/>
</dbReference>
<dbReference type="EC" id="6.3.4.13" evidence="4 14"/>
<comment type="cofactor">
    <cofactor evidence="1">
        <name>Mn(2+)</name>
        <dbReference type="ChEBI" id="CHEBI:29035"/>
    </cofactor>
</comment>
<dbReference type="Proteomes" id="UP001339962">
    <property type="component" value="Unassembled WGS sequence"/>
</dbReference>
<dbReference type="InterPro" id="IPR020559">
    <property type="entry name" value="PRibGlycinamide_synth_CS"/>
</dbReference>
<dbReference type="EMBL" id="JARTLI010000046">
    <property type="protein sequence ID" value="MED5053445.1"/>
    <property type="molecule type" value="Genomic_DNA"/>
</dbReference>
<dbReference type="InterPro" id="IPR011761">
    <property type="entry name" value="ATP-grasp"/>
</dbReference>
<evidence type="ECO:0000313" key="17">
    <source>
        <dbReference type="EMBL" id="MED5053445.1"/>
    </source>
</evidence>
<dbReference type="Pfam" id="PF02844">
    <property type="entry name" value="GARS_N"/>
    <property type="match status" value="1"/>
</dbReference>
<protein>
    <recommendedName>
        <fullName evidence="4 14">Phosphoribosylamine--glycine ligase</fullName>
        <ecNumber evidence="4 14">6.3.4.13</ecNumber>
    </recommendedName>
    <alternativeName>
        <fullName evidence="14">GARS</fullName>
    </alternativeName>
    <alternativeName>
        <fullName evidence="12 14">Glycinamide ribonucleotide synthetase</fullName>
    </alternativeName>
    <alternativeName>
        <fullName evidence="13 14">Phosphoribosylglycinamide synthetase</fullName>
    </alternativeName>
</protein>
<evidence type="ECO:0000256" key="12">
    <source>
        <dbReference type="ARBA" id="ARBA00042242"/>
    </source>
</evidence>
<dbReference type="SUPFAM" id="SSF51246">
    <property type="entry name" value="Rudiment single hybrid motif"/>
    <property type="match status" value="1"/>
</dbReference>
<dbReference type="NCBIfam" id="TIGR00877">
    <property type="entry name" value="purD"/>
    <property type="match status" value="1"/>
</dbReference>
<dbReference type="GO" id="GO:0005524">
    <property type="term" value="F:ATP binding"/>
    <property type="evidence" value="ECO:0007669"/>
    <property type="project" value="UniProtKB-UniRule"/>
</dbReference>
<dbReference type="SMART" id="SM01209">
    <property type="entry name" value="GARS_A"/>
    <property type="match status" value="1"/>
</dbReference>
<dbReference type="Gene3D" id="3.30.470.20">
    <property type="entry name" value="ATP-grasp fold, B domain"/>
    <property type="match status" value="1"/>
</dbReference>
<dbReference type="InterPro" id="IPR037123">
    <property type="entry name" value="PRibGlycinamide_synth_C_sf"/>
</dbReference>
<dbReference type="GO" id="GO:0046872">
    <property type="term" value="F:metal ion binding"/>
    <property type="evidence" value="ECO:0007669"/>
    <property type="project" value="UniProtKB-KW"/>
</dbReference>
<keyword evidence="9 15" id="KW-0067">ATP-binding</keyword>
<comment type="catalytic activity">
    <reaction evidence="14">
        <text>5-phospho-beta-D-ribosylamine + glycine + ATP = N(1)-(5-phospho-beta-D-ribosyl)glycinamide + ADP + phosphate + H(+)</text>
        <dbReference type="Rhea" id="RHEA:17453"/>
        <dbReference type="ChEBI" id="CHEBI:15378"/>
        <dbReference type="ChEBI" id="CHEBI:30616"/>
        <dbReference type="ChEBI" id="CHEBI:43474"/>
        <dbReference type="ChEBI" id="CHEBI:57305"/>
        <dbReference type="ChEBI" id="CHEBI:58681"/>
        <dbReference type="ChEBI" id="CHEBI:143788"/>
        <dbReference type="ChEBI" id="CHEBI:456216"/>
        <dbReference type="EC" id="6.3.4.13"/>
    </reaction>
</comment>
<dbReference type="Gene3D" id="3.40.50.20">
    <property type="match status" value="1"/>
</dbReference>
<dbReference type="InterPro" id="IPR020560">
    <property type="entry name" value="PRibGlycinamide_synth_C-dom"/>
</dbReference>
<dbReference type="Pfam" id="PF01071">
    <property type="entry name" value="GARS_A"/>
    <property type="match status" value="1"/>
</dbReference>
<dbReference type="HAMAP" id="MF_00138">
    <property type="entry name" value="GARS"/>
    <property type="match status" value="1"/>
</dbReference>
<name>A0ABD5IYL1_9BACL</name>
<comment type="similarity">
    <text evidence="11 14">Belongs to the GARS family.</text>
</comment>
<keyword evidence="7 15" id="KW-0547">Nucleotide-binding</keyword>
<evidence type="ECO:0000256" key="13">
    <source>
        <dbReference type="ARBA" id="ARBA00042864"/>
    </source>
</evidence>
<dbReference type="SUPFAM" id="SSF56059">
    <property type="entry name" value="Glutathione synthetase ATP-binding domain-like"/>
    <property type="match status" value="1"/>
</dbReference>
<evidence type="ECO:0000259" key="16">
    <source>
        <dbReference type="PROSITE" id="PS50975"/>
    </source>
</evidence>
<accession>A0ABD5IYL1</accession>
<dbReference type="InterPro" id="IPR000115">
    <property type="entry name" value="PRibGlycinamide_synth"/>
</dbReference>
<comment type="caution">
    <text evidence="17">The sequence shown here is derived from an EMBL/GenBank/DDBJ whole genome shotgun (WGS) entry which is preliminary data.</text>
</comment>